<dbReference type="PANTHER" id="PTHR22993:SF10">
    <property type="entry name" value="ENDONUCLEASE 8-LIKE 3"/>
    <property type="match status" value="1"/>
</dbReference>
<keyword evidence="7" id="KW-0456">Lyase</keyword>
<protein>
    <recommendedName>
        <fullName evidence="2">DNA-(apurinic or apyrimidinic site) lyase</fullName>
        <ecNumber evidence="2">4.2.99.18</ecNumber>
    </recommendedName>
</protein>
<feature type="region of interest" description="Disordered" evidence="10">
    <location>
        <begin position="25"/>
        <end position="50"/>
    </location>
</feature>
<keyword evidence="5" id="KW-0238">DNA-binding</keyword>
<evidence type="ECO:0000313" key="12">
    <source>
        <dbReference type="EMBL" id="KAK7097007.1"/>
    </source>
</evidence>
<keyword evidence="6" id="KW-0234">DNA repair</keyword>
<dbReference type="GO" id="GO:0140078">
    <property type="term" value="F:class I DNA-(apurinic or apyrimidinic site) endonuclease activity"/>
    <property type="evidence" value="ECO:0007669"/>
    <property type="project" value="UniProtKB-EC"/>
</dbReference>
<dbReference type="Gene3D" id="3.20.190.10">
    <property type="entry name" value="MutM-like, N-terminal"/>
    <property type="match status" value="1"/>
</dbReference>
<dbReference type="EC" id="4.2.99.18" evidence="2"/>
<evidence type="ECO:0000256" key="6">
    <source>
        <dbReference type="ARBA" id="ARBA00023204"/>
    </source>
</evidence>
<dbReference type="InterPro" id="IPR012319">
    <property type="entry name" value="FPG_cat"/>
</dbReference>
<dbReference type="Gene3D" id="1.10.8.50">
    <property type="match status" value="1"/>
</dbReference>
<dbReference type="EMBL" id="JBAMIC010000013">
    <property type="protein sequence ID" value="KAK7097007.1"/>
    <property type="molecule type" value="Genomic_DNA"/>
</dbReference>
<dbReference type="GO" id="GO:0006284">
    <property type="term" value="P:base-excision repair"/>
    <property type="evidence" value="ECO:0007669"/>
    <property type="project" value="InterPro"/>
</dbReference>
<evidence type="ECO:0000256" key="7">
    <source>
        <dbReference type="ARBA" id="ARBA00023239"/>
    </source>
</evidence>
<dbReference type="SUPFAM" id="SSF81624">
    <property type="entry name" value="N-terminal domain of MutM-like DNA repair proteins"/>
    <property type="match status" value="1"/>
</dbReference>
<evidence type="ECO:0000256" key="1">
    <source>
        <dbReference type="ARBA" id="ARBA00009409"/>
    </source>
</evidence>
<dbReference type="InterPro" id="IPR010979">
    <property type="entry name" value="Ribosomal_uS13-like_H2TH"/>
</dbReference>
<evidence type="ECO:0000256" key="10">
    <source>
        <dbReference type="SAM" id="MobiDB-lite"/>
    </source>
</evidence>
<dbReference type="GO" id="GO:0008270">
    <property type="term" value="F:zinc ion binding"/>
    <property type="evidence" value="ECO:0007669"/>
    <property type="project" value="InterPro"/>
</dbReference>
<evidence type="ECO:0000256" key="3">
    <source>
        <dbReference type="ARBA" id="ARBA00022763"/>
    </source>
</evidence>
<evidence type="ECO:0000256" key="4">
    <source>
        <dbReference type="ARBA" id="ARBA00022801"/>
    </source>
</evidence>
<dbReference type="GO" id="GO:0019104">
    <property type="term" value="F:DNA N-glycosylase activity"/>
    <property type="evidence" value="ECO:0007669"/>
    <property type="project" value="InterPro"/>
</dbReference>
<feature type="domain" description="Formamidopyrimidine-DNA glycosylase H2TH DNA-binding" evidence="11">
    <location>
        <begin position="146"/>
        <end position="227"/>
    </location>
</feature>
<keyword evidence="8" id="KW-0511">Multifunctional enzyme</keyword>
<keyword evidence="9" id="KW-0326">Glycosidase</keyword>
<dbReference type="GO" id="GO:0003684">
    <property type="term" value="F:damaged DNA binding"/>
    <property type="evidence" value="ECO:0007669"/>
    <property type="project" value="InterPro"/>
</dbReference>
<evidence type="ECO:0000256" key="2">
    <source>
        <dbReference type="ARBA" id="ARBA00012720"/>
    </source>
</evidence>
<sequence length="244" mass="27741">MQTKGREDQSKTLLKQTVKDVKGNAVDRAEKSVRKKKKAEVAESSGAPLTENPFQRLVGHTLDDVLTLGKELFMFFGDSCLRVHFLMAGSFRVNNEQVDKDGGKNVPATSSLEIQFSKDTLTFYKTGAEIRPSSTCRQKHLTLKDLDICSPTFNPKRAVTEMMLDQERQLCDVLLDQEVLPGVGNIIKNEALFDSGLKPDSKIKELSEEHISRLVKMTRDFSMVFYRVWCFLHSFKFALGVWKW</sequence>
<evidence type="ECO:0000256" key="5">
    <source>
        <dbReference type="ARBA" id="ARBA00023125"/>
    </source>
</evidence>
<dbReference type="SMART" id="SM01232">
    <property type="entry name" value="H2TH"/>
    <property type="match status" value="1"/>
</dbReference>
<dbReference type="PANTHER" id="PTHR22993">
    <property type="entry name" value="FORMAMIDOPYRIMIDINE-DNA GLYCOSYLASE"/>
    <property type="match status" value="1"/>
</dbReference>
<evidence type="ECO:0000256" key="9">
    <source>
        <dbReference type="ARBA" id="ARBA00023295"/>
    </source>
</evidence>
<name>A0AAN9G6S4_9CAEN</name>
<dbReference type="SUPFAM" id="SSF46946">
    <property type="entry name" value="S13-like H2TH domain"/>
    <property type="match status" value="1"/>
</dbReference>
<evidence type="ECO:0000256" key="8">
    <source>
        <dbReference type="ARBA" id="ARBA00023268"/>
    </source>
</evidence>
<comment type="similarity">
    <text evidence="1">Belongs to the FPG family.</text>
</comment>
<dbReference type="AlphaFoldDB" id="A0AAN9G6S4"/>
<dbReference type="InterPro" id="IPR035937">
    <property type="entry name" value="FPG_N"/>
</dbReference>
<evidence type="ECO:0000313" key="13">
    <source>
        <dbReference type="Proteomes" id="UP001374579"/>
    </source>
</evidence>
<organism evidence="12 13">
    <name type="scientific">Littorina saxatilis</name>
    <dbReference type="NCBI Taxonomy" id="31220"/>
    <lineage>
        <taxon>Eukaryota</taxon>
        <taxon>Metazoa</taxon>
        <taxon>Spiralia</taxon>
        <taxon>Lophotrochozoa</taxon>
        <taxon>Mollusca</taxon>
        <taxon>Gastropoda</taxon>
        <taxon>Caenogastropoda</taxon>
        <taxon>Littorinimorpha</taxon>
        <taxon>Littorinoidea</taxon>
        <taxon>Littorinidae</taxon>
        <taxon>Littorina</taxon>
    </lineage>
</organism>
<accession>A0AAN9G6S4</accession>
<dbReference type="Pfam" id="PF06831">
    <property type="entry name" value="H2TH"/>
    <property type="match status" value="1"/>
</dbReference>
<keyword evidence="13" id="KW-1185">Reference proteome</keyword>
<dbReference type="Pfam" id="PF01149">
    <property type="entry name" value="Fapy_DNA_glyco"/>
    <property type="match status" value="1"/>
</dbReference>
<dbReference type="GO" id="GO:0005634">
    <property type="term" value="C:nucleus"/>
    <property type="evidence" value="ECO:0007669"/>
    <property type="project" value="TreeGrafter"/>
</dbReference>
<dbReference type="InterPro" id="IPR015886">
    <property type="entry name" value="H2TH_FPG"/>
</dbReference>
<keyword evidence="3" id="KW-0227">DNA damage</keyword>
<gene>
    <name evidence="12" type="ORF">V1264_004048</name>
</gene>
<comment type="caution">
    <text evidence="12">The sequence shown here is derived from an EMBL/GenBank/DDBJ whole genome shotgun (WGS) entry which is preliminary data.</text>
</comment>
<reference evidence="12 13" key="1">
    <citation type="submission" date="2024-02" db="EMBL/GenBank/DDBJ databases">
        <title>Chromosome-scale genome assembly of the rough periwinkle Littorina saxatilis.</title>
        <authorList>
            <person name="De Jode A."/>
            <person name="Faria R."/>
            <person name="Formenti G."/>
            <person name="Sims Y."/>
            <person name="Smith T.P."/>
            <person name="Tracey A."/>
            <person name="Wood J.M.D."/>
            <person name="Zagrodzka Z.B."/>
            <person name="Johannesson K."/>
            <person name="Butlin R.K."/>
            <person name="Leder E.H."/>
        </authorList>
    </citation>
    <scope>NUCLEOTIDE SEQUENCE [LARGE SCALE GENOMIC DNA]</scope>
    <source>
        <strain evidence="12">Snail1</strain>
        <tissue evidence="12">Muscle</tissue>
    </source>
</reference>
<dbReference type="Proteomes" id="UP001374579">
    <property type="component" value="Unassembled WGS sequence"/>
</dbReference>
<keyword evidence="4" id="KW-0378">Hydrolase</keyword>
<proteinExistence type="inferred from homology"/>
<evidence type="ECO:0000259" key="11">
    <source>
        <dbReference type="SMART" id="SM01232"/>
    </source>
</evidence>